<evidence type="ECO:0000313" key="2">
    <source>
        <dbReference type="Proteomes" id="UP000250028"/>
    </source>
</evidence>
<gene>
    <name evidence="1" type="ORF">SAMN04489750_1834</name>
</gene>
<protein>
    <submittedName>
        <fullName evidence="1">Uncharacterized protein</fullName>
    </submittedName>
</protein>
<dbReference type="AlphaFoldDB" id="A0A2Y8ZQ74"/>
<proteinExistence type="predicted"/>
<dbReference type="Proteomes" id="UP000250028">
    <property type="component" value="Unassembled WGS sequence"/>
</dbReference>
<dbReference type="RefSeq" id="WP_109685162.1">
    <property type="nucleotide sequence ID" value="NZ_QGDN01000001.1"/>
</dbReference>
<name>A0A2Y8ZQ74_9MICO</name>
<reference evidence="2" key="1">
    <citation type="submission" date="2016-10" db="EMBL/GenBank/DDBJ databases">
        <authorList>
            <person name="Varghese N."/>
            <person name="Submissions S."/>
        </authorList>
    </citation>
    <scope>NUCLEOTIDE SEQUENCE [LARGE SCALE GENOMIC DNA]</scope>
    <source>
        <strain evidence="2">DSM 22951</strain>
    </source>
</reference>
<evidence type="ECO:0000313" key="1">
    <source>
        <dbReference type="EMBL" id="SSA34511.1"/>
    </source>
</evidence>
<keyword evidence="2" id="KW-1185">Reference proteome</keyword>
<sequence length="101" mass="10528">MSKFVTALGHTAGVGRKAWTDALTPLCSTEFGNQLALGSPDEIPDQTVTGAPRLVGTNPLLDAAFFVPTTKGGFTVWVDYSTPPGKVTGALPGEHALDDRT</sequence>
<dbReference type="EMBL" id="UESZ01000001">
    <property type="protein sequence ID" value="SSA34511.1"/>
    <property type="molecule type" value="Genomic_DNA"/>
</dbReference>
<accession>A0A2Y8ZQ74</accession>
<organism evidence="1 2">
    <name type="scientific">Branchiibius hedensis</name>
    <dbReference type="NCBI Taxonomy" id="672460"/>
    <lineage>
        <taxon>Bacteria</taxon>
        <taxon>Bacillati</taxon>
        <taxon>Actinomycetota</taxon>
        <taxon>Actinomycetes</taxon>
        <taxon>Micrococcales</taxon>
        <taxon>Dermacoccaceae</taxon>
        <taxon>Branchiibius</taxon>
    </lineage>
</organism>